<protein>
    <recommendedName>
        <fullName evidence="5">Secreted protein</fullName>
    </recommendedName>
</protein>
<dbReference type="AlphaFoldDB" id="A0A1V9YFQ6"/>
<feature type="signal peptide" evidence="2">
    <location>
        <begin position="1"/>
        <end position="19"/>
    </location>
</feature>
<evidence type="ECO:0000313" key="3">
    <source>
        <dbReference type="EMBL" id="OQR84583.1"/>
    </source>
</evidence>
<gene>
    <name evidence="3" type="ORF">ACHHYP_20654</name>
</gene>
<feature type="compositionally biased region" description="Polar residues" evidence="1">
    <location>
        <begin position="150"/>
        <end position="166"/>
    </location>
</feature>
<sequence length="166" mass="18038">MRKNVVLHHFFGLLGPLLAVHKHGTRVVLLAAGDDVEERALAGARRAHEHNKLAWDGGARNIVEDDLVFHLLGGGVLDLDHLGDMLPLERGLGHIDEDVGAVLGRLDRDEVLVHALALHGNFRNECQPPPPPIVPTSMQPYPAPYDGHSRLTSHSGNTPLAAQTLR</sequence>
<dbReference type="Proteomes" id="UP000243579">
    <property type="component" value="Unassembled WGS sequence"/>
</dbReference>
<accession>A0A1V9YFQ6</accession>
<keyword evidence="2" id="KW-0732">Signal</keyword>
<comment type="caution">
    <text evidence="3">The sequence shown here is derived from an EMBL/GenBank/DDBJ whole genome shotgun (WGS) entry which is preliminary data.</text>
</comment>
<evidence type="ECO:0000313" key="4">
    <source>
        <dbReference type="Proteomes" id="UP000243579"/>
    </source>
</evidence>
<proteinExistence type="predicted"/>
<keyword evidence="4" id="KW-1185">Reference proteome</keyword>
<organism evidence="3 4">
    <name type="scientific">Achlya hypogyna</name>
    <name type="common">Oomycete</name>
    <name type="synonym">Protoachlya hypogyna</name>
    <dbReference type="NCBI Taxonomy" id="1202772"/>
    <lineage>
        <taxon>Eukaryota</taxon>
        <taxon>Sar</taxon>
        <taxon>Stramenopiles</taxon>
        <taxon>Oomycota</taxon>
        <taxon>Saprolegniomycetes</taxon>
        <taxon>Saprolegniales</taxon>
        <taxon>Achlyaceae</taxon>
        <taxon>Achlya</taxon>
    </lineage>
</organism>
<evidence type="ECO:0008006" key="5">
    <source>
        <dbReference type="Google" id="ProtNLM"/>
    </source>
</evidence>
<name>A0A1V9YFQ6_ACHHY</name>
<evidence type="ECO:0000256" key="2">
    <source>
        <dbReference type="SAM" id="SignalP"/>
    </source>
</evidence>
<feature type="region of interest" description="Disordered" evidence="1">
    <location>
        <begin position="127"/>
        <end position="166"/>
    </location>
</feature>
<dbReference type="OrthoDB" id="10679926at2759"/>
<reference evidence="3 4" key="1">
    <citation type="journal article" date="2014" name="Genome Biol. Evol.">
        <title>The secreted proteins of Achlya hypogyna and Thraustotheca clavata identify the ancestral oomycete secretome and reveal gene acquisitions by horizontal gene transfer.</title>
        <authorList>
            <person name="Misner I."/>
            <person name="Blouin N."/>
            <person name="Leonard G."/>
            <person name="Richards T.A."/>
            <person name="Lane C.E."/>
        </authorList>
    </citation>
    <scope>NUCLEOTIDE SEQUENCE [LARGE SCALE GENOMIC DNA]</scope>
    <source>
        <strain evidence="3 4">ATCC 48635</strain>
    </source>
</reference>
<dbReference type="EMBL" id="JNBR01001846">
    <property type="protein sequence ID" value="OQR84583.1"/>
    <property type="molecule type" value="Genomic_DNA"/>
</dbReference>
<feature type="chain" id="PRO_5012280431" description="Secreted protein" evidence="2">
    <location>
        <begin position="20"/>
        <end position="166"/>
    </location>
</feature>
<evidence type="ECO:0000256" key="1">
    <source>
        <dbReference type="SAM" id="MobiDB-lite"/>
    </source>
</evidence>